<comment type="caution">
    <text evidence="4">The sequence shown here is derived from an EMBL/GenBank/DDBJ whole genome shotgun (WGS) entry which is preliminary data.</text>
</comment>
<feature type="domain" description="Phospholipase/carboxylesterase/thioesterase" evidence="3">
    <location>
        <begin position="17"/>
        <end position="215"/>
    </location>
</feature>
<dbReference type="GO" id="GO:0016787">
    <property type="term" value="F:hydrolase activity"/>
    <property type="evidence" value="ECO:0007669"/>
    <property type="project" value="UniProtKB-KW"/>
</dbReference>
<dbReference type="AlphaFoldDB" id="A0A7W6IMV1"/>
<evidence type="ECO:0000313" key="4">
    <source>
        <dbReference type="EMBL" id="MBB4052531.1"/>
    </source>
</evidence>
<keyword evidence="2" id="KW-0378">Hydrolase</keyword>
<dbReference type="EMBL" id="JACIEW010000005">
    <property type="protein sequence ID" value="MBB4052531.1"/>
    <property type="molecule type" value="Genomic_DNA"/>
</dbReference>
<accession>A0A7W6IMV1</accession>
<dbReference type="InterPro" id="IPR029058">
    <property type="entry name" value="AB_hydrolase_fold"/>
</dbReference>
<evidence type="ECO:0000313" key="5">
    <source>
        <dbReference type="Proteomes" id="UP000547011"/>
    </source>
</evidence>
<comment type="similarity">
    <text evidence="1">Belongs to the AB hydrolase superfamily. AB hydrolase 2 family.</text>
</comment>
<name>A0A7W6IMV1_9HYPH</name>
<evidence type="ECO:0000259" key="3">
    <source>
        <dbReference type="Pfam" id="PF02230"/>
    </source>
</evidence>
<dbReference type="SUPFAM" id="SSF53474">
    <property type="entry name" value="alpha/beta-Hydrolases"/>
    <property type="match status" value="1"/>
</dbReference>
<dbReference type="Pfam" id="PF02230">
    <property type="entry name" value="Abhydrolase_2"/>
    <property type="match status" value="1"/>
</dbReference>
<dbReference type="PANTHER" id="PTHR10655">
    <property type="entry name" value="LYSOPHOSPHOLIPASE-RELATED"/>
    <property type="match status" value="1"/>
</dbReference>
<reference evidence="4 5" key="1">
    <citation type="submission" date="2020-08" db="EMBL/GenBank/DDBJ databases">
        <title>Genomic Encyclopedia of Type Strains, Phase IV (KMG-IV): sequencing the most valuable type-strain genomes for metagenomic binning, comparative biology and taxonomic classification.</title>
        <authorList>
            <person name="Goeker M."/>
        </authorList>
    </citation>
    <scope>NUCLEOTIDE SEQUENCE [LARGE SCALE GENOMIC DNA]</scope>
    <source>
        <strain evidence="4 5">DSM 23447</strain>
    </source>
</reference>
<gene>
    <name evidence="4" type="ORF">GGR20_002179</name>
</gene>
<dbReference type="PANTHER" id="PTHR10655:SF17">
    <property type="entry name" value="LYSOPHOSPHOLIPASE-LIKE PROTEIN 1"/>
    <property type="match status" value="1"/>
</dbReference>
<dbReference type="InterPro" id="IPR050565">
    <property type="entry name" value="LYPA1-2/EST-like"/>
</dbReference>
<dbReference type="RefSeq" id="WP_183311250.1">
    <property type="nucleotide sequence ID" value="NZ_JACIEW010000005.1"/>
</dbReference>
<dbReference type="Gene3D" id="3.40.50.1820">
    <property type="entry name" value="alpha/beta hydrolase"/>
    <property type="match status" value="1"/>
</dbReference>
<keyword evidence="5" id="KW-1185">Reference proteome</keyword>
<dbReference type="InterPro" id="IPR003140">
    <property type="entry name" value="PLipase/COase/thioEstase"/>
</dbReference>
<sequence length="219" mass="22714">MIKLSGPMLAPANGGAPDSAVVLLHGYGSDGNDLIGLAPHWQSVLPGAMFVAPHAPIGTEMGGFQWFPIDWTGDRVASRQTGVLAARPVVEEFLTDLWNQTGIAPERTLLGGFSQGAMMALHVGTALPADQRLMGIIGFSGAYLPPDGFGAGSLARPPVCLVHGDVDEVVDPNLSAEANSVLSEAGYNVSYHVSRGAGHGIAPDGLSFATDFIARVSKK</sequence>
<evidence type="ECO:0000256" key="2">
    <source>
        <dbReference type="ARBA" id="ARBA00022801"/>
    </source>
</evidence>
<proteinExistence type="inferred from homology"/>
<protein>
    <submittedName>
        <fullName evidence="4">Phospholipase/carboxylesterase</fullName>
    </submittedName>
</protein>
<dbReference type="Proteomes" id="UP000547011">
    <property type="component" value="Unassembled WGS sequence"/>
</dbReference>
<evidence type="ECO:0000256" key="1">
    <source>
        <dbReference type="ARBA" id="ARBA00006499"/>
    </source>
</evidence>
<organism evidence="4 5">
    <name type="scientific">Devosia subaequoris</name>
    <dbReference type="NCBI Taxonomy" id="395930"/>
    <lineage>
        <taxon>Bacteria</taxon>
        <taxon>Pseudomonadati</taxon>
        <taxon>Pseudomonadota</taxon>
        <taxon>Alphaproteobacteria</taxon>
        <taxon>Hyphomicrobiales</taxon>
        <taxon>Devosiaceae</taxon>
        <taxon>Devosia</taxon>
    </lineage>
</organism>